<evidence type="ECO:0000313" key="1">
    <source>
        <dbReference type="EMBL" id="GAH95782.1"/>
    </source>
</evidence>
<comment type="caution">
    <text evidence="1">The sequence shown here is derived from an EMBL/GenBank/DDBJ whole genome shotgun (WGS) entry which is preliminary data.</text>
</comment>
<dbReference type="AlphaFoldDB" id="X1JNX7"/>
<name>X1JNX7_9ZZZZ</name>
<proteinExistence type="predicted"/>
<dbReference type="EMBL" id="BARV01000253">
    <property type="protein sequence ID" value="GAH95782.1"/>
    <property type="molecule type" value="Genomic_DNA"/>
</dbReference>
<protein>
    <submittedName>
        <fullName evidence="1">Uncharacterized protein</fullName>
    </submittedName>
</protein>
<reference evidence="1" key="1">
    <citation type="journal article" date="2014" name="Front. Microbiol.">
        <title>High frequency of phylogenetically diverse reductive dehalogenase-homologous genes in deep subseafloor sedimentary metagenomes.</title>
        <authorList>
            <person name="Kawai M."/>
            <person name="Futagami T."/>
            <person name="Toyoda A."/>
            <person name="Takaki Y."/>
            <person name="Nishi S."/>
            <person name="Hori S."/>
            <person name="Arai W."/>
            <person name="Tsubouchi T."/>
            <person name="Morono Y."/>
            <person name="Uchiyama I."/>
            <person name="Ito T."/>
            <person name="Fujiyama A."/>
            <person name="Inagaki F."/>
            <person name="Takami H."/>
        </authorList>
    </citation>
    <scope>NUCLEOTIDE SEQUENCE</scope>
    <source>
        <strain evidence="1">Expedition CK06-06</strain>
    </source>
</reference>
<sequence length="47" mass="5342">MTKIEQTDLKSKHAVSKRKGHVCYPHTINVYPPRALDTLVSEHPSEV</sequence>
<feature type="non-terminal residue" evidence="1">
    <location>
        <position position="47"/>
    </location>
</feature>
<organism evidence="1">
    <name type="scientific">marine sediment metagenome</name>
    <dbReference type="NCBI Taxonomy" id="412755"/>
    <lineage>
        <taxon>unclassified sequences</taxon>
        <taxon>metagenomes</taxon>
        <taxon>ecological metagenomes</taxon>
    </lineage>
</organism>
<accession>X1JNX7</accession>
<gene>
    <name evidence="1" type="ORF">S06H3_01095</name>
</gene>